<dbReference type="OrthoDB" id="7916581at2"/>
<evidence type="ECO:0000256" key="1">
    <source>
        <dbReference type="SAM" id="SignalP"/>
    </source>
</evidence>
<organism evidence="3 4">
    <name type="scientific">Rhodobacter viridis</name>
    <dbReference type="NCBI Taxonomy" id="1054202"/>
    <lineage>
        <taxon>Bacteria</taxon>
        <taxon>Pseudomonadati</taxon>
        <taxon>Pseudomonadota</taxon>
        <taxon>Alphaproteobacteria</taxon>
        <taxon>Rhodobacterales</taxon>
        <taxon>Rhodobacter group</taxon>
        <taxon>Rhodobacter</taxon>
    </lineage>
</organism>
<feature type="domain" description="PepSY" evidence="2">
    <location>
        <begin position="5"/>
        <end position="81"/>
    </location>
</feature>
<dbReference type="Proteomes" id="UP000247727">
    <property type="component" value="Unassembled WGS sequence"/>
</dbReference>
<name>A0A318TNH5_9RHOB</name>
<dbReference type="RefSeq" id="WP_110807441.1">
    <property type="nucleotide sequence ID" value="NZ_QJTK01000033.1"/>
</dbReference>
<evidence type="ECO:0000259" key="2">
    <source>
        <dbReference type="Pfam" id="PF13670"/>
    </source>
</evidence>
<protein>
    <submittedName>
        <fullName evidence="3">YpeB-like protein with putative protease inhibitory function</fullName>
    </submittedName>
</protein>
<evidence type="ECO:0000313" key="4">
    <source>
        <dbReference type="Proteomes" id="UP000247727"/>
    </source>
</evidence>
<comment type="caution">
    <text evidence="3">The sequence shown here is derived from an EMBL/GenBank/DDBJ whole genome shotgun (WGS) entry which is preliminary data.</text>
</comment>
<feature type="signal peptide" evidence="1">
    <location>
        <begin position="1"/>
        <end position="19"/>
    </location>
</feature>
<dbReference type="EMBL" id="QJTK01000033">
    <property type="protein sequence ID" value="PYF06164.1"/>
    <property type="molecule type" value="Genomic_DNA"/>
</dbReference>
<reference evidence="3 4" key="1">
    <citation type="submission" date="2018-06" db="EMBL/GenBank/DDBJ databases">
        <title>Genomic Encyclopedia of Type Strains, Phase III (KMG-III): the genomes of soil and plant-associated and newly described type strains.</title>
        <authorList>
            <person name="Whitman W."/>
        </authorList>
    </citation>
    <scope>NUCLEOTIDE SEQUENCE [LARGE SCALE GENOMIC DNA]</scope>
    <source>
        <strain evidence="3 4">JA737</strain>
    </source>
</reference>
<keyword evidence="1" id="KW-0732">Signal</keyword>
<evidence type="ECO:0000313" key="3">
    <source>
        <dbReference type="EMBL" id="PYF06164.1"/>
    </source>
</evidence>
<proteinExistence type="predicted"/>
<gene>
    <name evidence="3" type="ORF">C8J30_1335</name>
</gene>
<sequence>MKKILLASALAFSPFAAFAMPVVGDVVGTNPDDAKAAIAAKGCTVSDFEAEDGKVEAICKDEAGKTFEVVIDPQSGAVTEIKAGD</sequence>
<dbReference type="InterPro" id="IPR025711">
    <property type="entry name" value="PepSY"/>
</dbReference>
<feature type="chain" id="PRO_5016283723" evidence="1">
    <location>
        <begin position="20"/>
        <end position="85"/>
    </location>
</feature>
<dbReference type="Pfam" id="PF13670">
    <property type="entry name" value="PepSY_2"/>
    <property type="match status" value="1"/>
</dbReference>
<keyword evidence="4" id="KW-1185">Reference proteome</keyword>
<accession>A0A318TNH5</accession>
<dbReference type="AlphaFoldDB" id="A0A318TNH5"/>